<dbReference type="PIRSF" id="PIRSF006247">
    <property type="entry name" value="TrkH"/>
    <property type="match status" value="1"/>
</dbReference>
<feature type="transmembrane region" description="Helical" evidence="13">
    <location>
        <begin position="331"/>
        <end position="350"/>
    </location>
</feature>
<proteinExistence type="inferred from homology"/>
<evidence type="ECO:0000313" key="17">
    <source>
        <dbReference type="Proteomes" id="UP000260828"/>
    </source>
</evidence>
<gene>
    <name evidence="14" type="primary">trkG</name>
    <name evidence="15" type="ORF">DXC40_17860</name>
    <name evidence="14" type="ORF">ERS852551_00782</name>
</gene>
<evidence type="ECO:0000313" key="15">
    <source>
        <dbReference type="EMBL" id="RGE64589.1"/>
    </source>
</evidence>
<feature type="binding site" evidence="12">
    <location>
        <position position="109"/>
    </location>
    <ligand>
        <name>K(+)</name>
        <dbReference type="ChEBI" id="CHEBI:29103"/>
    </ligand>
</feature>
<comment type="subcellular location">
    <subcellularLocation>
        <location evidence="1">Cell inner membrane</location>
        <topology evidence="1">Multi-pass membrane protein</topology>
    </subcellularLocation>
</comment>
<feature type="binding site" evidence="12">
    <location>
        <position position="220"/>
    </location>
    <ligand>
        <name>K(+)</name>
        <dbReference type="ChEBI" id="CHEBI:29103"/>
    </ligand>
</feature>
<dbReference type="EMBL" id="CZBE01000004">
    <property type="protein sequence ID" value="CUP43302.1"/>
    <property type="molecule type" value="Genomic_DNA"/>
</dbReference>
<keyword evidence="12" id="KW-0479">Metal-binding</keyword>
<feature type="transmembrane region" description="Helical" evidence="13">
    <location>
        <begin position="36"/>
        <end position="56"/>
    </location>
</feature>
<evidence type="ECO:0000256" key="12">
    <source>
        <dbReference type="PIRSR" id="PIRSR006247-1"/>
    </source>
</evidence>
<keyword evidence="8 12" id="KW-0630">Potassium</keyword>
<accession>A0A174N3L5</accession>
<dbReference type="GeneID" id="72463314"/>
<feature type="transmembrane region" description="Helical" evidence="13">
    <location>
        <begin position="68"/>
        <end position="88"/>
    </location>
</feature>
<feature type="binding site" evidence="12">
    <location>
        <position position="314"/>
    </location>
    <ligand>
        <name>K(+)</name>
        <dbReference type="ChEBI" id="CHEBI:29103"/>
    </ligand>
</feature>
<evidence type="ECO:0000256" key="2">
    <source>
        <dbReference type="ARBA" id="ARBA00009137"/>
    </source>
</evidence>
<evidence type="ECO:0000313" key="16">
    <source>
        <dbReference type="Proteomes" id="UP000095765"/>
    </source>
</evidence>
<dbReference type="PANTHER" id="PTHR32024:SF2">
    <property type="entry name" value="TRK SYSTEM POTASSIUM UPTAKE PROTEIN TRKG-RELATED"/>
    <property type="match status" value="1"/>
</dbReference>
<feature type="binding site" evidence="12">
    <location>
        <position position="315"/>
    </location>
    <ligand>
        <name>K(+)</name>
        <dbReference type="ChEBI" id="CHEBI:29103"/>
    </ligand>
</feature>
<evidence type="ECO:0000256" key="11">
    <source>
        <dbReference type="ARBA" id="ARBA00023136"/>
    </source>
</evidence>
<evidence type="ECO:0000256" key="3">
    <source>
        <dbReference type="ARBA" id="ARBA00022448"/>
    </source>
</evidence>
<reference evidence="15 17" key="2">
    <citation type="submission" date="2018-08" db="EMBL/GenBank/DDBJ databases">
        <title>A genome reference for cultivated species of the human gut microbiota.</title>
        <authorList>
            <person name="Zou Y."/>
            <person name="Xue W."/>
            <person name="Luo G."/>
        </authorList>
    </citation>
    <scope>NUCLEOTIDE SEQUENCE [LARGE SCALE GENOMIC DNA]</scope>
    <source>
        <strain evidence="15 17">TF05-12AC</strain>
    </source>
</reference>
<name>A0A174N3L5_9FIRM</name>
<protein>
    <submittedName>
        <fullName evidence="14">Trk system potassium uptake protein trkG</fullName>
    </submittedName>
    <submittedName>
        <fullName evidence="15">TrkH family potassium uptake protein</fullName>
    </submittedName>
</protein>
<feature type="binding site" evidence="12">
    <location>
        <position position="110"/>
    </location>
    <ligand>
        <name>K(+)</name>
        <dbReference type="ChEBI" id="CHEBI:29103"/>
    </ligand>
</feature>
<feature type="transmembrane region" description="Helical" evidence="13">
    <location>
        <begin position="393"/>
        <end position="413"/>
    </location>
</feature>
<feature type="transmembrane region" description="Helical" evidence="13">
    <location>
        <begin position="12"/>
        <end position="30"/>
    </location>
</feature>
<sequence length="481" mass="51789">MNYRIVLNLMGRIMIVEALFMLPPLAIAVYCGEWLAVRGFLIAVALLAAVAAWWTRGGSPRGMDAREGFVTVGLVWLVVSLFGAIPFYASGAIPSYIDCVFETVSGFTTTGSSILTDVEALPQSLLYWRSFTHWVGGMGVLVFLLAVAPARHNGGDALHLLRAESPGPQVDKLVPRMHQTAKILYGIYVVMTAIQIVLLLAGGMPLFDAVTTSFGTAGTGGFGIKNDSLAGYSPYIQTVTTVFMALFGVNFSVYYLILTGAFSKALFNEEVRVYFGIMLAAIAVITWNILPMFGGDAGQALHHAAFQVSSVMTTTGFSTIDFNLWPEFSRAVLTVLMILGACAGSTGGGIKTARLIILFKSAKKEISQLFHPRSVKLARMDGHVLSNDTVHAVNAYMSVYMIVLAASALLVSLDELSLETNLTAVLSCLNNIGPGLGMVGPMSNFSVYSDFSKIILTADMLIGRLEIFPVLALFAPSTWRR</sequence>
<evidence type="ECO:0000256" key="4">
    <source>
        <dbReference type="ARBA" id="ARBA00022475"/>
    </source>
</evidence>
<dbReference type="Proteomes" id="UP000095765">
    <property type="component" value="Unassembled WGS sequence"/>
</dbReference>
<dbReference type="PANTHER" id="PTHR32024">
    <property type="entry name" value="TRK SYSTEM POTASSIUM UPTAKE PROTEIN TRKG-RELATED"/>
    <property type="match status" value="1"/>
</dbReference>
<reference evidence="14 16" key="1">
    <citation type="submission" date="2015-09" db="EMBL/GenBank/DDBJ databases">
        <authorList>
            <consortium name="Pathogen Informatics"/>
        </authorList>
    </citation>
    <scope>NUCLEOTIDE SEQUENCE [LARGE SCALE GENOMIC DNA]</scope>
    <source>
        <strain evidence="14 16">2789STDY5834939</strain>
    </source>
</reference>
<dbReference type="RefSeq" id="WP_006876854.1">
    <property type="nucleotide sequence ID" value="NZ_CABIWA010000004.1"/>
</dbReference>
<dbReference type="EMBL" id="QVME01000016">
    <property type="protein sequence ID" value="RGE64589.1"/>
    <property type="molecule type" value="Genomic_DNA"/>
</dbReference>
<keyword evidence="10" id="KW-0406">Ion transport</keyword>
<keyword evidence="7 13" id="KW-0812">Transmembrane</keyword>
<keyword evidence="3" id="KW-0813">Transport</keyword>
<keyword evidence="4" id="KW-1003">Cell membrane</keyword>
<feature type="transmembrane region" description="Helical" evidence="13">
    <location>
        <begin position="271"/>
        <end position="290"/>
    </location>
</feature>
<keyword evidence="11 13" id="KW-0472">Membrane</keyword>
<keyword evidence="9 13" id="KW-1133">Transmembrane helix</keyword>
<evidence type="ECO:0000313" key="14">
    <source>
        <dbReference type="EMBL" id="CUP43302.1"/>
    </source>
</evidence>
<evidence type="ECO:0000256" key="10">
    <source>
        <dbReference type="ARBA" id="ARBA00023065"/>
    </source>
</evidence>
<evidence type="ECO:0000256" key="9">
    <source>
        <dbReference type="ARBA" id="ARBA00022989"/>
    </source>
</evidence>
<evidence type="ECO:0000256" key="13">
    <source>
        <dbReference type="SAM" id="Phobius"/>
    </source>
</evidence>
<dbReference type="InterPro" id="IPR004772">
    <property type="entry name" value="TrkH"/>
</dbReference>
<evidence type="ECO:0000256" key="8">
    <source>
        <dbReference type="ARBA" id="ARBA00022958"/>
    </source>
</evidence>
<evidence type="ECO:0000256" key="7">
    <source>
        <dbReference type="ARBA" id="ARBA00022692"/>
    </source>
</evidence>
<dbReference type="Proteomes" id="UP000260828">
    <property type="component" value="Unassembled WGS sequence"/>
</dbReference>
<feature type="transmembrane region" description="Helical" evidence="13">
    <location>
        <begin position="183"/>
        <end position="207"/>
    </location>
</feature>
<evidence type="ECO:0000256" key="1">
    <source>
        <dbReference type="ARBA" id="ARBA00004429"/>
    </source>
</evidence>
<dbReference type="Pfam" id="PF02386">
    <property type="entry name" value="TrkH"/>
    <property type="match status" value="1"/>
</dbReference>
<evidence type="ECO:0000256" key="6">
    <source>
        <dbReference type="ARBA" id="ARBA00022538"/>
    </source>
</evidence>
<feature type="binding site" evidence="12">
    <location>
        <position position="431"/>
    </location>
    <ligand>
        <name>K(+)</name>
        <dbReference type="ChEBI" id="CHEBI:29103"/>
    </ligand>
</feature>
<dbReference type="GO" id="GO:0005886">
    <property type="term" value="C:plasma membrane"/>
    <property type="evidence" value="ECO:0007669"/>
    <property type="project" value="UniProtKB-SubCell"/>
</dbReference>
<dbReference type="GO" id="GO:0046872">
    <property type="term" value="F:metal ion binding"/>
    <property type="evidence" value="ECO:0007669"/>
    <property type="project" value="UniProtKB-KW"/>
</dbReference>
<feature type="transmembrane region" description="Helical" evidence="13">
    <location>
        <begin position="131"/>
        <end position="150"/>
    </location>
</feature>
<keyword evidence="6" id="KW-0633">Potassium transport</keyword>
<comment type="similarity">
    <text evidence="2">Belongs to the TrkH potassium transport family.</text>
</comment>
<feature type="transmembrane region" description="Helical" evidence="13">
    <location>
        <begin position="235"/>
        <end position="259"/>
    </location>
</feature>
<dbReference type="OrthoDB" id="9810952at2"/>
<keyword evidence="5" id="KW-0997">Cell inner membrane</keyword>
<dbReference type="InterPro" id="IPR003445">
    <property type="entry name" value="Cat_transpt"/>
</dbReference>
<evidence type="ECO:0000256" key="5">
    <source>
        <dbReference type="ARBA" id="ARBA00022519"/>
    </source>
</evidence>
<dbReference type="GO" id="GO:0015379">
    <property type="term" value="F:potassium:chloride symporter activity"/>
    <property type="evidence" value="ECO:0007669"/>
    <property type="project" value="InterPro"/>
</dbReference>
<organism evidence="14 16">
    <name type="scientific">Anaerotruncus colihominis</name>
    <dbReference type="NCBI Taxonomy" id="169435"/>
    <lineage>
        <taxon>Bacteria</taxon>
        <taxon>Bacillati</taxon>
        <taxon>Bacillota</taxon>
        <taxon>Clostridia</taxon>
        <taxon>Eubacteriales</taxon>
        <taxon>Oscillospiraceae</taxon>
        <taxon>Anaerotruncus</taxon>
    </lineage>
</organism>
<feature type="transmembrane region" description="Helical" evidence="13">
    <location>
        <begin position="454"/>
        <end position="475"/>
    </location>
</feature>
<dbReference type="AlphaFoldDB" id="A0A174N3L5"/>